<protein>
    <submittedName>
        <fullName evidence="1">Uncharacterized protein</fullName>
    </submittedName>
</protein>
<reference evidence="1" key="1">
    <citation type="journal article" date="2015" name="Nature">
        <title>Complex archaea that bridge the gap between prokaryotes and eukaryotes.</title>
        <authorList>
            <person name="Spang A."/>
            <person name="Saw J.H."/>
            <person name="Jorgensen S.L."/>
            <person name="Zaremba-Niedzwiedzka K."/>
            <person name="Martijn J."/>
            <person name="Lind A.E."/>
            <person name="van Eijk R."/>
            <person name="Schleper C."/>
            <person name="Guy L."/>
            <person name="Ettema T.J."/>
        </authorList>
    </citation>
    <scope>NUCLEOTIDE SEQUENCE</scope>
</reference>
<gene>
    <name evidence="1" type="ORF">LCGC14_2795290</name>
</gene>
<comment type="caution">
    <text evidence="1">The sequence shown here is derived from an EMBL/GenBank/DDBJ whole genome shotgun (WGS) entry which is preliminary data.</text>
</comment>
<dbReference type="EMBL" id="LAZR01052312">
    <property type="protein sequence ID" value="KKK83247.1"/>
    <property type="molecule type" value="Genomic_DNA"/>
</dbReference>
<organism evidence="1">
    <name type="scientific">marine sediment metagenome</name>
    <dbReference type="NCBI Taxonomy" id="412755"/>
    <lineage>
        <taxon>unclassified sequences</taxon>
        <taxon>metagenomes</taxon>
        <taxon>ecological metagenomes</taxon>
    </lineage>
</organism>
<sequence length="221" mass="23971">MLSCHNRWSGLAVLLAVTAGFAGALGAEPEIRWDSKDVEESRMPRYKYHRGPKYVAKAGEKNPGSNYGSISLTVTDDPPRLLDRVLKRNAKLTGTIADPPAGAKTGTVWLEDNYGRVLDRAKVAGKDFAFTLDASRALHTGIYLKAKLTGGGKALWAGSESLRMVPAGDPWADFILGVYNMGTEPGTGELWREMGLTHRAVQTTNSPAFPVQNDLQFHASN</sequence>
<accession>A0A0F8YPD4</accession>
<dbReference type="AlphaFoldDB" id="A0A0F8YPD4"/>
<evidence type="ECO:0000313" key="1">
    <source>
        <dbReference type="EMBL" id="KKK83247.1"/>
    </source>
</evidence>
<name>A0A0F8YPD4_9ZZZZ</name>
<proteinExistence type="predicted"/>
<feature type="non-terminal residue" evidence="1">
    <location>
        <position position="221"/>
    </location>
</feature>